<evidence type="ECO:0000259" key="1">
    <source>
        <dbReference type="PROSITE" id="PS50043"/>
    </source>
</evidence>
<dbReference type="InterPro" id="IPR036388">
    <property type="entry name" value="WH-like_DNA-bd_sf"/>
</dbReference>
<accession>A0A3B1CAH4</accession>
<name>A0A3B1CAH4_9ZZZZ</name>
<dbReference type="GO" id="GO:0006355">
    <property type="term" value="P:regulation of DNA-templated transcription"/>
    <property type="evidence" value="ECO:0007669"/>
    <property type="project" value="InterPro"/>
</dbReference>
<proteinExistence type="predicted"/>
<dbReference type="GO" id="GO:0003677">
    <property type="term" value="F:DNA binding"/>
    <property type="evidence" value="ECO:0007669"/>
    <property type="project" value="InterPro"/>
</dbReference>
<dbReference type="PROSITE" id="PS50043">
    <property type="entry name" value="HTH_LUXR_2"/>
    <property type="match status" value="1"/>
</dbReference>
<feature type="domain" description="HTH luxR-type" evidence="1">
    <location>
        <begin position="63"/>
        <end position="128"/>
    </location>
</feature>
<dbReference type="InterPro" id="IPR016032">
    <property type="entry name" value="Sig_transdc_resp-reg_C-effctor"/>
</dbReference>
<dbReference type="SUPFAM" id="SSF46894">
    <property type="entry name" value="C-terminal effector domain of the bipartite response regulators"/>
    <property type="match status" value="1"/>
</dbReference>
<dbReference type="InterPro" id="IPR000792">
    <property type="entry name" value="Tscrpt_reg_LuxR_C"/>
</dbReference>
<reference evidence="2" key="1">
    <citation type="submission" date="2018-06" db="EMBL/GenBank/DDBJ databases">
        <authorList>
            <person name="Zhirakovskaya E."/>
        </authorList>
    </citation>
    <scope>NUCLEOTIDE SEQUENCE</scope>
</reference>
<dbReference type="Gene3D" id="1.10.10.10">
    <property type="entry name" value="Winged helix-like DNA-binding domain superfamily/Winged helix DNA-binding domain"/>
    <property type="match status" value="1"/>
</dbReference>
<dbReference type="AlphaFoldDB" id="A0A3B1CAH4"/>
<dbReference type="EMBL" id="UOGF01000025">
    <property type="protein sequence ID" value="VAX27209.1"/>
    <property type="molecule type" value="Genomic_DNA"/>
</dbReference>
<dbReference type="SMART" id="SM00421">
    <property type="entry name" value="HTH_LUXR"/>
    <property type="match status" value="1"/>
</dbReference>
<gene>
    <name evidence="2" type="ORF">MNBD_NITROSPIRAE01-19</name>
</gene>
<protein>
    <recommendedName>
        <fullName evidence="1">HTH luxR-type domain-containing protein</fullName>
    </recommendedName>
</protein>
<organism evidence="2">
    <name type="scientific">hydrothermal vent metagenome</name>
    <dbReference type="NCBI Taxonomy" id="652676"/>
    <lineage>
        <taxon>unclassified sequences</taxon>
        <taxon>metagenomes</taxon>
        <taxon>ecological metagenomes</taxon>
    </lineage>
</organism>
<evidence type="ECO:0000313" key="2">
    <source>
        <dbReference type="EMBL" id="VAX27209.1"/>
    </source>
</evidence>
<sequence length="137" mass="15677">MFPFWLEGFRIDPFSPQTYTLPVAKKVYRCHIAPTGGLRTALFRITWEQMESKSLIPKKLLNDFCLKHRFSPREKQLVTLAIAGKQRKEMAQTLGLSINTAKEYLGTAYRKAEVEGKAALTAKVLSNLPQHLNHHRP</sequence>
<dbReference type="PRINTS" id="PR00038">
    <property type="entry name" value="HTHLUXR"/>
</dbReference>
<dbReference type="Pfam" id="PF00196">
    <property type="entry name" value="GerE"/>
    <property type="match status" value="1"/>
</dbReference>